<comment type="caution">
    <text evidence="4">The sequence shown here is derived from an EMBL/GenBank/DDBJ whole genome shotgun (WGS) entry which is preliminary data.</text>
</comment>
<dbReference type="InterPro" id="IPR052558">
    <property type="entry name" value="Siderophore_Hydrolase_D"/>
</dbReference>
<accession>A0ABX0ULF2</accession>
<evidence type="ECO:0000256" key="3">
    <source>
        <dbReference type="SAM" id="SignalP"/>
    </source>
</evidence>
<dbReference type="Gene3D" id="3.40.50.1820">
    <property type="entry name" value="alpha/beta hydrolase"/>
    <property type="match status" value="1"/>
</dbReference>
<dbReference type="EMBL" id="JAASQJ010000003">
    <property type="protein sequence ID" value="NIJ53838.1"/>
    <property type="molecule type" value="Genomic_DNA"/>
</dbReference>
<evidence type="ECO:0000256" key="1">
    <source>
        <dbReference type="ARBA" id="ARBA00005622"/>
    </source>
</evidence>
<dbReference type="RefSeq" id="WP_167271393.1">
    <property type="nucleotide sequence ID" value="NZ_JAASQJ010000003.1"/>
</dbReference>
<dbReference type="SUPFAM" id="SSF53474">
    <property type="entry name" value="alpha/beta-Hydrolases"/>
    <property type="match status" value="1"/>
</dbReference>
<dbReference type="Pfam" id="PF00756">
    <property type="entry name" value="Esterase"/>
    <property type="match status" value="1"/>
</dbReference>
<sequence length="413" mass="46485">MKNLFLFLLLTTSYWAIAQDKSTISIGKIDSVYSKILGENRKVMVHVPTGGDGLYAKTRYPVVYLLDGDAHFSSVVGMIEQLSAVNGNSLVPEMIVVAIPNTDRTRDLTPTHVTVDLPFMDSTFSKNTGGGNNFLSFIEKELIPHIDSLYPTEPYKMLIGHSFGGLAVMNALINRPKLFNSYVCIDPSMWYDHMNFLKVNKKALSGQKFVGTSMYLGIANTMSEGMTLAKLPKDTISNNSHIRSILELDKYAKTNPQNGLRYKSKYYPDDSHSSVPLITEYDGLRFIFDFYDFKLTDKDFQDSTTVLGNRFVQHYANVSKQLGYKVIPPEAVINSMGYGAMQSKHLTKAESFFKMNIANYPGSWNVYDSFGDYFIAKKDKTNAIAQFEKALSIHDNPETKKKLEDLKKEGITE</sequence>
<keyword evidence="2" id="KW-0378">Hydrolase</keyword>
<comment type="similarity">
    <text evidence="1">Belongs to the esterase D family.</text>
</comment>
<evidence type="ECO:0000313" key="4">
    <source>
        <dbReference type="EMBL" id="NIJ53838.1"/>
    </source>
</evidence>
<gene>
    <name evidence="4" type="ORF">FHS68_003020</name>
</gene>
<keyword evidence="5" id="KW-1185">Reference proteome</keyword>
<dbReference type="InterPro" id="IPR000801">
    <property type="entry name" value="Esterase-like"/>
</dbReference>
<organism evidence="4 5">
    <name type="scientific">Dyadobacter arcticus</name>
    <dbReference type="NCBI Taxonomy" id="1078754"/>
    <lineage>
        <taxon>Bacteria</taxon>
        <taxon>Pseudomonadati</taxon>
        <taxon>Bacteroidota</taxon>
        <taxon>Cytophagia</taxon>
        <taxon>Cytophagales</taxon>
        <taxon>Spirosomataceae</taxon>
        <taxon>Dyadobacter</taxon>
    </lineage>
</organism>
<dbReference type="InterPro" id="IPR011990">
    <property type="entry name" value="TPR-like_helical_dom_sf"/>
</dbReference>
<proteinExistence type="inferred from homology"/>
<evidence type="ECO:0000256" key="2">
    <source>
        <dbReference type="ARBA" id="ARBA00022801"/>
    </source>
</evidence>
<feature type="signal peptide" evidence="3">
    <location>
        <begin position="1"/>
        <end position="18"/>
    </location>
</feature>
<evidence type="ECO:0008006" key="6">
    <source>
        <dbReference type="Google" id="ProtNLM"/>
    </source>
</evidence>
<dbReference type="Proteomes" id="UP001179181">
    <property type="component" value="Unassembled WGS sequence"/>
</dbReference>
<keyword evidence="3" id="KW-0732">Signal</keyword>
<evidence type="ECO:0000313" key="5">
    <source>
        <dbReference type="Proteomes" id="UP001179181"/>
    </source>
</evidence>
<reference evidence="4 5" key="1">
    <citation type="submission" date="2020-03" db="EMBL/GenBank/DDBJ databases">
        <title>Genomic Encyclopedia of Type Strains, Phase IV (KMG-IV): sequencing the most valuable type-strain genomes for metagenomic binning, comparative biology and taxonomic classification.</title>
        <authorList>
            <person name="Goeker M."/>
        </authorList>
    </citation>
    <scope>NUCLEOTIDE SEQUENCE [LARGE SCALE GENOMIC DNA]</scope>
    <source>
        <strain evidence="4 5">DSM 102865</strain>
    </source>
</reference>
<dbReference type="SUPFAM" id="SSF48452">
    <property type="entry name" value="TPR-like"/>
    <property type="match status" value="1"/>
</dbReference>
<feature type="chain" id="PRO_5045735583" description="Alpha/beta hydrolase" evidence="3">
    <location>
        <begin position="19"/>
        <end position="413"/>
    </location>
</feature>
<dbReference type="PANTHER" id="PTHR40841">
    <property type="entry name" value="SIDEROPHORE TRIACETYLFUSARININE C ESTERASE"/>
    <property type="match status" value="1"/>
</dbReference>
<name>A0ABX0ULF2_9BACT</name>
<dbReference type="InterPro" id="IPR029058">
    <property type="entry name" value="AB_hydrolase_fold"/>
</dbReference>
<dbReference type="PANTHER" id="PTHR40841:SF2">
    <property type="entry name" value="SIDEROPHORE-DEGRADING ESTERASE (EUROFUNG)"/>
    <property type="match status" value="1"/>
</dbReference>
<protein>
    <recommendedName>
        <fullName evidence="6">Alpha/beta hydrolase</fullName>
    </recommendedName>
</protein>